<dbReference type="AlphaFoldDB" id="A0A8J2LW04"/>
<evidence type="ECO:0000313" key="2">
    <source>
        <dbReference type="Proteomes" id="UP000746747"/>
    </source>
</evidence>
<accession>A0A8J2LW04</accession>
<protein>
    <submittedName>
        <fullName evidence="1">Uncharacterized protein</fullName>
    </submittedName>
</protein>
<keyword evidence="2" id="KW-1185">Reference proteome</keyword>
<organism evidence="1 2">
    <name type="scientific">Cercopithifilaria johnstoni</name>
    <dbReference type="NCBI Taxonomy" id="2874296"/>
    <lineage>
        <taxon>Eukaryota</taxon>
        <taxon>Metazoa</taxon>
        <taxon>Ecdysozoa</taxon>
        <taxon>Nematoda</taxon>
        <taxon>Chromadorea</taxon>
        <taxon>Rhabditida</taxon>
        <taxon>Spirurina</taxon>
        <taxon>Spiruromorpha</taxon>
        <taxon>Filarioidea</taxon>
        <taxon>Onchocercidae</taxon>
        <taxon>Cercopithifilaria</taxon>
    </lineage>
</organism>
<dbReference type="EMBL" id="CAKAEH010000158">
    <property type="protein sequence ID" value="CAG9530090.1"/>
    <property type="molecule type" value="Genomic_DNA"/>
</dbReference>
<dbReference type="OrthoDB" id="10607374at2759"/>
<sequence>VSSTTNEFYDRLGIKGLVSDQFDARKHIAGSRSMNTSSSTSLFERAVNESASNCVEEPVFRVRISELERWKPRSRINIPTQPKFTGAIRKRSIQRSTVPIKNTARSIPNTRQIAGRIRPSVFNRLG</sequence>
<evidence type="ECO:0000313" key="1">
    <source>
        <dbReference type="EMBL" id="CAG9530090.1"/>
    </source>
</evidence>
<feature type="non-terminal residue" evidence="1">
    <location>
        <position position="1"/>
    </location>
</feature>
<comment type="caution">
    <text evidence="1">The sequence shown here is derived from an EMBL/GenBank/DDBJ whole genome shotgun (WGS) entry which is preliminary data.</text>
</comment>
<name>A0A8J2LW04_9BILA</name>
<proteinExistence type="predicted"/>
<reference evidence="1" key="1">
    <citation type="submission" date="2021-09" db="EMBL/GenBank/DDBJ databases">
        <authorList>
            <consortium name="Pathogen Informatics"/>
        </authorList>
    </citation>
    <scope>NUCLEOTIDE SEQUENCE</scope>
</reference>
<gene>
    <name evidence="1" type="ORF">CJOHNSTONI_LOCUS615</name>
</gene>
<dbReference type="Proteomes" id="UP000746747">
    <property type="component" value="Unassembled WGS sequence"/>
</dbReference>